<evidence type="ECO:0000256" key="1">
    <source>
        <dbReference type="SAM" id="Phobius"/>
    </source>
</evidence>
<keyword evidence="1" id="KW-1133">Transmembrane helix</keyword>
<dbReference type="EMBL" id="CP054492">
    <property type="protein sequence ID" value="QOY51023.1"/>
    <property type="molecule type" value="Genomic_DNA"/>
</dbReference>
<name>A0A7S7LTE3_9BACT</name>
<protein>
    <recommendedName>
        <fullName evidence="4">Cytochrome c domain-containing protein</fullName>
    </recommendedName>
</protein>
<dbReference type="KEGG" id="sbal:HUE88_07680"/>
<accession>A0A7S7LTE3</accession>
<gene>
    <name evidence="2" type="ORF">HUE88_07680</name>
</gene>
<organism evidence="2 3">
    <name type="scientific">Candidatus Sulfurimonas baltica</name>
    <dbReference type="NCBI Taxonomy" id="2740404"/>
    <lineage>
        <taxon>Bacteria</taxon>
        <taxon>Pseudomonadati</taxon>
        <taxon>Campylobacterota</taxon>
        <taxon>Epsilonproteobacteria</taxon>
        <taxon>Campylobacterales</taxon>
        <taxon>Sulfurimonadaceae</taxon>
        <taxon>Sulfurimonas</taxon>
    </lineage>
</organism>
<evidence type="ECO:0000313" key="2">
    <source>
        <dbReference type="EMBL" id="QOY51023.1"/>
    </source>
</evidence>
<sequence length="303" mass="35172">MKKQTYLQILFFITAMGIIFFYNSKYHITLNEDAFPITIEEHADKATVELIQIETEEVSVKAETDSNLSVVQDKNTTVVKKEIISSVKKIDKKIEKPILEHKPKLVNKNRKFIEVAKVEEIPLDIYNKYDAKTTKKQKIYKKEIIVLDNTNFDIVDSPIPDEILTNPRKSYKQKQYKDEKAPKKLEDIKRVAVLSDYKKIKVKKIDKPVENVRNIKRNVSVSLKPDGENIYSNRCRLCHGKSESLIEKYTAERWRELLANDGSSLNSVHEKTMVSKLTQSFYKSKNYSAQFASLKDFIISSLK</sequence>
<dbReference type="AlphaFoldDB" id="A0A7S7LTE3"/>
<keyword evidence="1" id="KW-0472">Membrane</keyword>
<evidence type="ECO:0000313" key="3">
    <source>
        <dbReference type="Proteomes" id="UP000593994"/>
    </source>
</evidence>
<keyword evidence="3" id="KW-1185">Reference proteome</keyword>
<dbReference type="Proteomes" id="UP000593994">
    <property type="component" value="Chromosome"/>
</dbReference>
<proteinExistence type="predicted"/>
<evidence type="ECO:0008006" key="4">
    <source>
        <dbReference type="Google" id="ProtNLM"/>
    </source>
</evidence>
<keyword evidence="1" id="KW-0812">Transmembrane</keyword>
<dbReference type="RefSeq" id="WP_194368138.1">
    <property type="nucleotide sequence ID" value="NZ_CP054492.1"/>
</dbReference>
<reference evidence="2 3" key="1">
    <citation type="submission" date="2020-05" db="EMBL/GenBank/DDBJ databases">
        <title>Sulfurimonas marisnigri, sp. nov., and Sulfurimonas baltica, sp. nov., manganese oxide reducing chemolithoautotrophs of the class Epsilonproteobacteria isolated from the pelagic redoxclines of the Black and Baltic Seas and emended description of the genus Sulfurimonas.</title>
        <authorList>
            <person name="Henkel J.V."/>
            <person name="Laudan C."/>
            <person name="Werner J."/>
            <person name="Neu T."/>
            <person name="Plewe S."/>
            <person name="Sproer C."/>
            <person name="Bunk B."/>
            <person name="Schulz-Vogt H.N."/>
        </authorList>
    </citation>
    <scope>NUCLEOTIDE SEQUENCE [LARGE SCALE GENOMIC DNA]</scope>
    <source>
        <strain evidence="2 3">GD2</strain>
    </source>
</reference>
<feature type="transmembrane region" description="Helical" evidence="1">
    <location>
        <begin position="6"/>
        <end position="22"/>
    </location>
</feature>